<proteinExistence type="predicted"/>
<organism evidence="1">
    <name type="scientific">candidate division WOR-3 bacterium</name>
    <dbReference type="NCBI Taxonomy" id="2052148"/>
    <lineage>
        <taxon>Bacteria</taxon>
        <taxon>Bacteria division WOR-3</taxon>
    </lineage>
</organism>
<protein>
    <recommendedName>
        <fullName evidence="2">DUF4015 domain-containing protein</fullName>
    </recommendedName>
</protein>
<dbReference type="InterPro" id="IPR017853">
    <property type="entry name" value="GH"/>
</dbReference>
<evidence type="ECO:0008006" key="2">
    <source>
        <dbReference type="Google" id="ProtNLM"/>
    </source>
</evidence>
<sequence length="314" mass="36818">MKTGISYFGVRNPRHVKKDLEEIKQNNITFVVHTFSENDKEYYLDTMKEIVNLTQEMGLEVYIDPWGVARIFGGEAYSKFIAMNDDARQVTKEGKKGYGACMNNPLTEKFIGEWLEAARYIGADYIFWDEPHFSPFTNKEGCFCDICRDIYKRERGGELLKAGSEELRWMRGYTKLNFLKKMIRKAHEMGMKNALCVLPYDRDVDWEKLAGIPELDVFGTDPYWFMLKGDFEEETRNFAKKVAELSKKYGKEGQIWIQGFRVKKGEEWKVRRVAEIAYEEGIRNLASWSFRGTEYMSYIRSENPELVWKTLGEV</sequence>
<reference evidence="1" key="1">
    <citation type="journal article" date="2020" name="mSystems">
        <title>Genome- and Community-Level Interaction Insights into Carbon Utilization and Element Cycling Functions of Hydrothermarchaeota in Hydrothermal Sediment.</title>
        <authorList>
            <person name="Zhou Z."/>
            <person name="Liu Y."/>
            <person name="Xu W."/>
            <person name="Pan J."/>
            <person name="Luo Z.H."/>
            <person name="Li M."/>
        </authorList>
    </citation>
    <scope>NUCLEOTIDE SEQUENCE [LARGE SCALE GENOMIC DNA]</scope>
    <source>
        <strain evidence="1">HyVt-28</strain>
    </source>
</reference>
<dbReference type="EMBL" id="DRDR01000162">
    <property type="protein sequence ID" value="HDL60543.1"/>
    <property type="molecule type" value="Genomic_DNA"/>
</dbReference>
<dbReference type="SUPFAM" id="SSF51445">
    <property type="entry name" value="(Trans)glycosidases"/>
    <property type="match status" value="1"/>
</dbReference>
<dbReference type="Gene3D" id="3.20.20.80">
    <property type="entry name" value="Glycosidases"/>
    <property type="match status" value="1"/>
</dbReference>
<feature type="non-terminal residue" evidence="1">
    <location>
        <position position="314"/>
    </location>
</feature>
<comment type="caution">
    <text evidence="1">The sequence shown here is derived from an EMBL/GenBank/DDBJ whole genome shotgun (WGS) entry which is preliminary data.</text>
</comment>
<gene>
    <name evidence="1" type="ORF">ENH14_03705</name>
</gene>
<accession>A0A7V0LUV1</accession>
<dbReference type="Proteomes" id="UP000886381">
    <property type="component" value="Unassembled WGS sequence"/>
</dbReference>
<dbReference type="AlphaFoldDB" id="A0A7V0LUV1"/>
<evidence type="ECO:0000313" key="1">
    <source>
        <dbReference type="EMBL" id="HDL60543.1"/>
    </source>
</evidence>
<name>A0A7V0LUV1_UNCW3</name>